<evidence type="ECO:0000313" key="2">
    <source>
        <dbReference type="EMBL" id="KKN64109.1"/>
    </source>
</evidence>
<evidence type="ECO:0000256" key="1">
    <source>
        <dbReference type="SAM" id="Phobius"/>
    </source>
</evidence>
<gene>
    <name evidence="2" type="ORF">LCGC14_0495360</name>
</gene>
<keyword evidence="1" id="KW-0812">Transmembrane</keyword>
<protein>
    <submittedName>
        <fullName evidence="2">Uncharacterized protein</fullName>
    </submittedName>
</protein>
<dbReference type="EMBL" id="LAZR01000568">
    <property type="protein sequence ID" value="KKN64109.1"/>
    <property type="molecule type" value="Genomic_DNA"/>
</dbReference>
<comment type="caution">
    <text evidence="2">The sequence shown here is derived from an EMBL/GenBank/DDBJ whole genome shotgun (WGS) entry which is preliminary data.</text>
</comment>
<proteinExistence type="predicted"/>
<organism evidence="2">
    <name type="scientific">marine sediment metagenome</name>
    <dbReference type="NCBI Taxonomy" id="412755"/>
    <lineage>
        <taxon>unclassified sequences</taxon>
        <taxon>metagenomes</taxon>
        <taxon>ecological metagenomes</taxon>
    </lineage>
</organism>
<keyword evidence="1" id="KW-1133">Transmembrane helix</keyword>
<dbReference type="AlphaFoldDB" id="A0A0F9SAN1"/>
<reference evidence="2" key="1">
    <citation type="journal article" date="2015" name="Nature">
        <title>Complex archaea that bridge the gap between prokaryotes and eukaryotes.</title>
        <authorList>
            <person name="Spang A."/>
            <person name="Saw J.H."/>
            <person name="Jorgensen S.L."/>
            <person name="Zaremba-Niedzwiedzka K."/>
            <person name="Martijn J."/>
            <person name="Lind A.E."/>
            <person name="van Eijk R."/>
            <person name="Schleper C."/>
            <person name="Guy L."/>
            <person name="Ettema T.J."/>
        </authorList>
    </citation>
    <scope>NUCLEOTIDE SEQUENCE</scope>
</reference>
<keyword evidence="1" id="KW-0472">Membrane</keyword>
<sequence length="125" mass="14735">MIDLLFNVVFWIFGDYYTTTTNYDPKTERNGFVRLIISKYGYKYFLLFKIILTIPLFLSPGGNIFMGSLGFFLTINNYFMSIRKIEVTLFQYLFLFCCLGILSIFSFIIVAKLYLLEQQIINSFI</sequence>
<accession>A0A0F9SAN1</accession>
<name>A0A0F9SAN1_9ZZZZ</name>
<feature type="transmembrane region" description="Helical" evidence="1">
    <location>
        <begin position="92"/>
        <end position="115"/>
    </location>
</feature>